<feature type="transmembrane region" description="Helical" evidence="7">
    <location>
        <begin position="90"/>
        <end position="120"/>
    </location>
</feature>
<dbReference type="RefSeq" id="WP_121937461.1">
    <property type="nucleotide sequence ID" value="NZ_REFR01000009.1"/>
</dbReference>
<feature type="transmembrane region" description="Helical" evidence="7">
    <location>
        <begin position="376"/>
        <end position="396"/>
    </location>
</feature>
<name>A0A3M0CRS4_9PROT</name>
<feature type="transmembrane region" description="Helical" evidence="7">
    <location>
        <begin position="242"/>
        <end position="266"/>
    </location>
</feature>
<keyword evidence="6 7" id="KW-0472">Membrane</keyword>
<dbReference type="AlphaFoldDB" id="A0A3M0CRS4"/>
<dbReference type="PANTHER" id="PTHR30250">
    <property type="entry name" value="PST FAMILY PREDICTED COLANIC ACID TRANSPORTER"/>
    <property type="match status" value="1"/>
</dbReference>
<feature type="transmembrane region" description="Helical" evidence="7">
    <location>
        <begin position="316"/>
        <end position="333"/>
    </location>
</feature>
<dbReference type="Pfam" id="PF13440">
    <property type="entry name" value="Polysacc_synt_3"/>
    <property type="match status" value="1"/>
</dbReference>
<keyword evidence="9" id="KW-1185">Reference proteome</keyword>
<evidence type="ECO:0000256" key="1">
    <source>
        <dbReference type="ARBA" id="ARBA00004651"/>
    </source>
</evidence>
<feature type="transmembrane region" description="Helical" evidence="7">
    <location>
        <begin position="286"/>
        <end position="310"/>
    </location>
</feature>
<dbReference type="Proteomes" id="UP000271227">
    <property type="component" value="Unassembled WGS sequence"/>
</dbReference>
<evidence type="ECO:0000256" key="2">
    <source>
        <dbReference type="ARBA" id="ARBA00007430"/>
    </source>
</evidence>
<evidence type="ECO:0000256" key="7">
    <source>
        <dbReference type="SAM" id="Phobius"/>
    </source>
</evidence>
<feature type="transmembrane region" description="Helical" evidence="7">
    <location>
        <begin position="141"/>
        <end position="158"/>
    </location>
</feature>
<dbReference type="InterPro" id="IPR050833">
    <property type="entry name" value="Poly_Biosynth_Transport"/>
</dbReference>
<protein>
    <submittedName>
        <fullName evidence="8">O-antigen/teichoic acid export membrane protein</fullName>
    </submittedName>
</protein>
<evidence type="ECO:0000256" key="4">
    <source>
        <dbReference type="ARBA" id="ARBA00022692"/>
    </source>
</evidence>
<feature type="transmembrane region" description="Helical" evidence="7">
    <location>
        <begin position="164"/>
        <end position="182"/>
    </location>
</feature>
<comment type="subcellular location">
    <subcellularLocation>
        <location evidence="1">Cell membrane</location>
        <topology evidence="1">Multi-pass membrane protein</topology>
    </subcellularLocation>
</comment>
<comment type="similarity">
    <text evidence="2">Belongs to the polysaccharide synthase family.</text>
</comment>
<dbReference type="PANTHER" id="PTHR30250:SF10">
    <property type="entry name" value="LIPOPOLYSACCHARIDE BIOSYNTHESIS PROTEIN WZXC"/>
    <property type="match status" value="1"/>
</dbReference>
<evidence type="ECO:0000256" key="6">
    <source>
        <dbReference type="ARBA" id="ARBA00023136"/>
    </source>
</evidence>
<dbReference type="EMBL" id="REFR01000009">
    <property type="protein sequence ID" value="RMB12274.1"/>
    <property type="molecule type" value="Genomic_DNA"/>
</dbReference>
<keyword evidence="4 7" id="KW-0812">Transmembrane</keyword>
<feature type="transmembrane region" description="Helical" evidence="7">
    <location>
        <begin position="203"/>
        <end position="222"/>
    </location>
</feature>
<organism evidence="8 9">
    <name type="scientific">Eilatimonas milleporae</name>
    <dbReference type="NCBI Taxonomy" id="911205"/>
    <lineage>
        <taxon>Bacteria</taxon>
        <taxon>Pseudomonadati</taxon>
        <taxon>Pseudomonadota</taxon>
        <taxon>Alphaproteobacteria</taxon>
        <taxon>Kordiimonadales</taxon>
        <taxon>Kordiimonadaceae</taxon>
        <taxon>Eilatimonas</taxon>
    </lineage>
</organism>
<accession>A0A3M0CRS4</accession>
<comment type="caution">
    <text evidence="8">The sequence shown here is derived from an EMBL/GenBank/DDBJ whole genome shotgun (WGS) entry which is preliminary data.</text>
</comment>
<reference evidence="8 9" key="1">
    <citation type="submission" date="2018-10" db="EMBL/GenBank/DDBJ databases">
        <title>Genomic Encyclopedia of Archaeal and Bacterial Type Strains, Phase II (KMG-II): from individual species to whole genera.</title>
        <authorList>
            <person name="Goeker M."/>
        </authorList>
    </citation>
    <scope>NUCLEOTIDE SEQUENCE [LARGE SCALE GENOMIC DNA]</scope>
    <source>
        <strain evidence="8 9">DSM 25217</strain>
    </source>
</reference>
<evidence type="ECO:0000256" key="5">
    <source>
        <dbReference type="ARBA" id="ARBA00022989"/>
    </source>
</evidence>
<dbReference type="GO" id="GO:0005886">
    <property type="term" value="C:plasma membrane"/>
    <property type="evidence" value="ECO:0007669"/>
    <property type="project" value="UniProtKB-SubCell"/>
</dbReference>
<dbReference type="InParanoid" id="A0A3M0CRS4"/>
<keyword evidence="5 7" id="KW-1133">Transmembrane helix</keyword>
<gene>
    <name evidence="8" type="ORF">BXY39_0767</name>
</gene>
<dbReference type="OrthoDB" id="7605542at2"/>
<proteinExistence type="inferred from homology"/>
<feature type="transmembrane region" description="Helical" evidence="7">
    <location>
        <begin position="354"/>
        <end position="370"/>
    </location>
</feature>
<feature type="transmembrane region" description="Helical" evidence="7">
    <location>
        <begin position="34"/>
        <end position="54"/>
    </location>
</feature>
<evidence type="ECO:0000256" key="3">
    <source>
        <dbReference type="ARBA" id="ARBA00022475"/>
    </source>
</evidence>
<evidence type="ECO:0000313" key="8">
    <source>
        <dbReference type="EMBL" id="RMB12274.1"/>
    </source>
</evidence>
<evidence type="ECO:0000313" key="9">
    <source>
        <dbReference type="Proteomes" id="UP000271227"/>
    </source>
</evidence>
<keyword evidence="3" id="KW-1003">Cell membrane</keyword>
<sequence length="421" mass="45664">MRDRRWKERIGFILSNQILVEGCVFVRNIIIARLLGAETLGEFIFLVLSIRLFAMSTDLAVERYILQVDKGDTASALAGAHFLNSTRNSLLALMLLLFGVFNIQGISFTCYALLAAGAFLRGLTHQGYRLKQRHFNFRPALYVEGFTTAAGTLAIYIAASSAPYLEAICAVMLAQAALHTLLSHTCAGEPYSTNATLPRLKDMVLFGWPLMLTGISMFWSMQGERLILSASLPAAEFAHFSMLFQLALVPVLVLGRIALTAGLPALAAVRQAPLHFRHRVARIQAYIYILAATFAALFGLGANPALVFLFGPGFRADITLIFLVALTQALRLCRTPQSIAAQALGQTDIPFKANLVRVVAVFVAVVSWLADGSLVTLLSIACAGEVCAWIAQSALFSMRNRAYTAPSAPVAHSAPTREAVQ</sequence>